<keyword evidence="8 12" id="KW-0798">TonB box</keyword>
<dbReference type="Pfam" id="PF07715">
    <property type="entry name" value="Plug"/>
    <property type="match status" value="1"/>
</dbReference>
<sequence length="824" mass="88848">MNVHVPQSGKRLLLSPISMAIFALMAGTNVAYAADDAQATAAAAAAPAAEQAAPADASKITEVYVTATKRTTSLQKTPVAVTALNAAALDDNHVQTIQDVVNLVPGFAATGQGDHGVITMTLRGIGNDSAKTEYADPEVASFVDGVYSPRPEGATALLFDLDAIEVLRGPQGTLWGRNSTVGAVNMQTVKPEIGSNAGNFEVGYGNYTRIGARGAFNIPLSSTTAMRVAVVHEQHDGYVDYQAPVIPSLAAQQAAAAPGIASWNAAHPLNPVTFKPINENAYIRNGQKYNAQDQSAVRLSFLWQPSADLKWNIAYEHYVDRGTPNMNLLQQQRPGQAFWSALIDTAPNVNRDSNSVRSRVDYQINPDVALAYIAGYSRFNGSSTFDQDGGANPATSFTTATNSTGSSGYQANNTVWSKYKNYSHELEIMSTGKRDVDWLLGLYYANEDNGIRFDIPIMNGTEIGTVSWQGSFIQPKETVDSKAAFGQATWNASEQLHLTGGFRYTSDKRENIGGLGNGWSNYDTVPQVAVSPSMDPLAAGGNNGFKPYSFNSGSYSDNKLTGLGRVTYDIDKNNMVFASVSTGYKSGGLQDGGRPYGAETLTNYEVGSKSTFLGGKVRMNNSAYYSKFKDFQFSAPVTNPDGTRGLATSNAEGATVWGVETEIAAKITPVDRVQFTAAYTHAVLKHLVGGSNDYALPVCPDKQIATCLDVTGNTMPHAPKFSAQLQYQHSFALEDGTLIPRISTHYETASWLSVFNLGEPDRQKAYNRTDLGLRYDANSKWYFDAFVRNVEDGKIKTSAMNANGPWQAQYLPPRTFGINVGRSF</sequence>
<comment type="subcellular location">
    <subcellularLocation>
        <location evidence="1 11">Cell outer membrane</location>
        <topology evidence="1 11">Multi-pass membrane protein</topology>
    </subcellularLocation>
</comment>
<reference evidence="16 17" key="1">
    <citation type="submission" date="2019-12" db="EMBL/GenBank/DDBJ databases">
        <title>Novel species isolated from a subtropical stream in China.</title>
        <authorList>
            <person name="Lu H."/>
        </authorList>
    </citation>
    <scope>NUCLEOTIDE SEQUENCE [LARGE SCALE GENOMIC DNA]</scope>
    <source>
        <strain evidence="16 17">FT135W</strain>
    </source>
</reference>
<dbReference type="RefSeq" id="WP_161007042.1">
    <property type="nucleotide sequence ID" value="NZ_WWCN01000007.1"/>
</dbReference>
<evidence type="ECO:0000313" key="17">
    <source>
        <dbReference type="Proteomes" id="UP000479335"/>
    </source>
</evidence>
<evidence type="ECO:0000256" key="3">
    <source>
        <dbReference type="ARBA" id="ARBA00022452"/>
    </source>
</evidence>
<evidence type="ECO:0000256" key="2">
    <source>
        <dbReference type="ARBA" id="ARBA00022448"/>
    </source>
</evidence>
<evidence type="ECO:0000256" key="7">
    <source>
        <dbReference type="ARBA" id="ARBA00023065"/>
    </source>
</evidence>
<dbReference type="InterPro" id="IPR000531">
    <property type="entry name" value="Beta-barrel_TonB"/>
</dbReference>
<evidence type="ECO:0000256" key="11">
    <source>
        <dbReference type="PROSITE-ProRule" id="PRU01360"/>
    </source>
</evidence>
<protein>
    <submittedName>
        <fullName evidence="16">TonB-dependent receptor</fullName>
    </submittedName>
</protein>
<keyword evidence="16" id="KW-0675">Receptor</keyword>
<evidence type="ECO:0000256" key="13">
    <source>
        <dbReference type="SAM" id="SignalP"/>
    </source>
</evidence>
<feature type="domain" description="TonB-dependent receptor-like beta-barrel" evidence="14">
    <location>
        <begin position="312"/>
        <end position="790"/>
    </location>
</feature>
<keyword evidence="3 11" id="KW-1134">Transmembrane beta strand</keyword>
<keyword evidence="2 11" id="KW-0813">Transport</keyword>
<evidence type="ECO:0000256" key="1">
    <source>
        <dbReference type="ARBA" id="ARBA00004571"/>
    </source>
</evidence>
<evidence type="ECO:0000259" key="15">
    <source>
        <dbReference type="Pfam" id="PF07715"/>
    </source>
</evidence>
<evidence type="ECO:0000313" key="16">
    <source>
        <dbReference type="EMBL" id="MYM23552.1"/>
    </source>
</evidence>
<keyword evidence="13" id="KW-0732">Signal</keyword>
<keyword evidence="10 11" id="KW-0998">Cell outer membrane</keyword>
<evidence type="ECO:0000256" key="5">
    <source>
        <dbReference type="ARBA" id="ARBA00022692"/>
    </source>
</evidence>
<evidence type="ECO:0000256" key="8">
    <source>
        <dbReference type="ARBA" id="ARBA00023077"/>
    </source>
</evidence>
<feature type="signal peptide" evidence="13">
    <location>
        <begin position="1"/>
        <end position="33"/>
    </location>
</feature>
<dbReference type="Gene3D" id="2.40.170.20">
    <property type="entry name" value="TonB-dependent receptor, beta-barrel domain"/>
    <property type="match status" value="2"/>
</dbReference>
<gene>
    <name evidence="16" type="ORF">GTP46_12930</name>
</gene>
<evidence type="ECO:0000259" key="14">
    <source>
        <dbReference type="Pfam" id="PF00593"/>
    </source>
</evidence>
<keyword evidence="4" id="KW-0410">Iron transport</keyword>
<keyword evidence="9 11" id="KW-0472">Membrane</keyword>
<comment type="caution">
    <text evidence="16">The sequence shown here is derived from an EMBL/GenBank/DDBJ whole genome shotgun (WGS) entry which is preliminary data.</text>
</comment>
<dbReference type="Proteomes" id="UP000479335">
    <property type="component" value="Unassembled WGS sequence"/>
</dbReference>
<name>A0A6L8KCI8_9BURK</name>
<keyword evidence="7" id="KW-0406">Ion transport</keyword>
<dbReference type="InterPro" id="IPR039426">
    <property type="entry name" value="TonB-dep_rcpt-like"/>
</dbReference>
<organism evidence="16 17">
    <name type="scientific">Duganella flavida</name>
    <dbReference type="NCBI Taxonomy" id="2692175"/>
    <lineage>
        <taxon>Bacteria</taxon>
        <taxon>Pseudomonadati</taxon>
        <taxon>Pseudomonadota</taxon>
        <taxon>Betaproteobacteria</taxon>
        <taxon>Burkholderiales</taxon>
        <taxon>Oxalobacteraceae</taxon>
        <taxon>Telluria group</taxon>
        <taxon>Duganella</taxon>
    </lineage>
</organism>
<feature type="chain" id="PRO_5027122555" evidence="13">
    <location>
        <begin position="34"/>
        <end position="824"/>
    </location>
</feature>
<evidence type="ECO:0000256" key="6">
    <source>
        <dbReference type="ARBA" id="ARBA00023004"/>
    </source>
</evidence>
<keyword evidence="5 11" id="KW-0812">Transmembrane</keyword>
<dbReference type="PANTHER" id="PTHR32552">
    <property type="entry name" value="FERRICHROME IRON RECEPTOR-RELATED"/>
    <property type="match status" value="1"/>
</dbReference>
<dbReference type="PANTHER" id="PTHR32552:SF81">
    <property type="entry name" value="TONB-DEPENDENT OUTER MEMBRANE RECEPTOR"/>
    <property type="match status" value="1"/>
</dbReference>
<accession>A0A6L8KCI8</accession>
<dbReference type="Pfam" id="PF00593">
    <property type="entry name" value="TonB_dep_Rec_b-barrel"/>
    <property type="match status" value="1"/>
</dbReference>
<evidence type="ECO:0000256" key="4">
    <source>
        <dbReference type="ARBA" id="ARBA00022496"/>
    </source>
</evidence>
<proteinExistence type="inferred from homology"/>
<comment type="similarity">
    <text evidence="11 12">Belongs to the TonB-dependent receptor family.</text>
</comment>
<evidence type="ECO:0000256" key="9">
    <source>
        <dbReference type="ARBA" id="ARBA00023136"/>
    </source>
</evidence>
<dbReference type="SUPFAM" id="SSF56935">
    <property type="entry name" value="Porins"/>
    <property type="match status" value="1"/>
</dbReference>
<dbReference type="GO" id="GO:0006826">
    <property type="term" value="P:iron ion transport"/>
    <property type="evidence" value="ECO:0007669"/>
    <property type="project" value="UniProtKB-KW"/>
</dbReference>
<dbReference type="InterPro" id="IPR036942">
    <property type="entry name" value="Beta-barrel_TonB_sf"/>
</dbReference>
<dbReference type="EMBL" id="WWCN01000007">
    <property type="protein sequence ID" value="MYM23552.1"/>
    <property type="molecule type" value="Genomic_DNA"/>
</dbReference>
<dbReference type="AlphaFoldDB" id="A0A6L8KCI8"/>
<feature type="domain" description="TonB-dependent receptor plug" evidence="15">
    <location>
        <begin position="74"/>
        <end position="182"/>
    </location>
</feature>
<dbReference type="InterPro" id="IPR012910">
    <property type="entry name" value="Plug_dom"/>
</dbReference>
<dbReference type="PROSITE" id="PS52016">
    <property type="entry name" value="TONB_DEPENDENT_REC_3"/>
    <property type="match status" value="1"/>
</dbReference>
<evidence type="ECO:0000256" key="10">
    <source>
        <dbReference type="ARBA" id="ARBA00023237"/>
    </source>
</evidence>
<keyword evidence="6" id="KW-0408">Iron</keyword>
<evidence type="ECO:0000256" key="12">
    <source>
        <dbReference type="RuleBase" id="RU003357"/>
    </source>
</evidence>
<keyword evidence="17" id="KW-1185">Reference proteome</keyword>
<dbReference type="GO" id="GO:0009279">
    <property type="term" value="C:cell outer membrane"/>
    <property type="evidence" value="ECO:0007669"/>
    <property type="project" value="UniProtKB-SubCell"/>
</dbReference>